<dbReference type="InterPro" id="IPR052509">
    <property type="entry name" value="Metal_resp_DNA-bind_regulator"/>
</dbReference>
<sequence length="114" mass="13350">MVQISKELMKGNIDTIILALLNDQDMYGYELAKYIRIKTMDQFELKEGTLYVSLKRLENNKSVRSYWGDEQGAGGRRKYYTLTKAGQKTLREKKKEWNLMSEIMNGCLREVTDL</sequence>
<reference evidence="2 3" key="1">
    <citation type="submission" date="2016-10" db="EMBL/GenBank/DDBJ databases">
        <authorList>
            <person name="de Groot N.N."/>
        </authorList>
    </citation>
    <scope>NUCLEOTIDE SEQUENCE [LARGE SCALE GENOMIC DNA]</scope>
    <source>
        <strain evidence="2 3">CGMCC 1.6134</strain>
    </source>
</reference>
<name>A0A1I4LP17_9BACI</name>
<dbReference type="EMBL" id="FOTY01000008">
    <property type="protein sequence ID" value="SFL92699.1"/>
    <property type="molecule type" value="Genomic_DNA"/>
</dbReference>
<proteinExistence type="predicted"/>
<gene>
    <name evidence="2" type="ORF">SAMN04488054_10881</name>
</gene>
<dbReference type="PANTHER" id="PTHR33169:SF25">
    <property type="entry name" value="DNA-BINDING PROTEIN YIZB-RELATED"/>
    <property type="match status" value="1"/>
</dbReference>
<dbReference type="Proteomes" id="UP000199668">
    <property type="component" value="Unassembled WGS sequence"/>
</dbReference>
<evidence type="ECO:0000259" key="1">
    <source>
        <dbReference type="Pfam" id="PF03551"/>
    </source>
</evidence>
<dbReference type="InterPro" id="IPR036390">
    <property type="entry name" value="WH_DNA-bd_sf"/>
</dbReference>
<dbReference type="SUPFAM" id="SSF46785">
    <property type="entry name" value="Winged helix' DNA-binding domain"/>
    <property type="match status" value="1"/>
</dbReference>
<keyword evidence="3" id="KW-1185">Reference proteome</keyword>
<evidence type="ECO:0000313" key="2">
    <source>
        <dbReference type="EMBL" id="SFL92699.1"/>
    </source>
</evidence>
<dbReference type="GO" id="GO:0003677">
    <property type="term" value="F:DNA binding"/>
    <property type="evidence" value="ECO:0007669"/>
    <property type="project" value="UniProtKB-KW"/>
</dbReference>
<evidence type="ECO:0000313" key="3">
    <source>
        <dbReference type="Proteomes" id="UP000199668"/>
    </source>
</evidence>
<dbReference type="AlphaFoldDB" id="A0A1I4LP17"/>
<dbReference type="PANTHER" id="PTHR33169">
    <property type="entry name" value="PADR-FAMILY TRANSCRIPTIONAL REGULATOR"/>
    <property type="match status" value="1"/>
</dbReference>
<dbReference type="InterPro" id="IPR005149">
    <property type="entry name" value="Tscrpt_reg_PadR_N"/>
</dbReference>
<dbReference type="InterPro" id="IPR036388">
    <property type="entry name" value="WH-like_DNA-bd_sf"/>
</dbReference>
<dbReference type="Pfam" id="PF03551">
    <property type="entry name" value="PadR"/>
    <property type="match status" value="1"/>
</dbReference>
<organism evidence="2 3">
    <name type="scientific">Salibacterium qingdaonense</name>
    <dbReference type="NCBI Taxonomy" id="266892"/>
    <lineage>
        <taxon>Bacteria</taxon>
        <taxon>Bacillati</taxon>
        <taxon>Bacillota</taxon>
        <taxon>Bacilli</taxon>
        <taxon>Bacillales</taxon>
        <taxon>Bacillaceae</taxon>
    </lineage>
</organism>
<keyword evidence="2" id="KW-0238">DNA-binding</keyword>
<accession>A0A1I4LP17</accession>
<feature type="domain" description="Transcription regulator PadR N-terminal" evidence="1">
    <location>
        <begin position="17"/>
        <end position="92"/>
    </location>
</feature>
<protein>
    <submittedName>
        <fullName evidence="2">DNA-binding transcriptional regulator, PadR family</fullName>
    </submittedName>
</protein>
<dbReference type="Gene3D" id="1.10.10.10">
    <property type="entry name" value="Winged helix-like DNA-binding domain superfamily/Winged helix DNA-binding domain"/>
    <property type="match status" value="1"/>
</dbReference>